<dbReference type="EMBL" id="JAHRHJ020000001">
    <property type="protein sequence ID" value="KAH9328810.1"/>
    <property type="molecule type" value="Genomic_DNA"/>
</dbReference>
<dbReference type="OMA" id="FAWIAME"/>
<name>A0AA38GV57_TAXCH</name>
<keyword evidence="3" id="KW-0808">Transferase</keyword>
<accession>A0AA38GV57</accession>
<evidence type="ECO:0000256" key="3">
    <source>
        <dbReference type="ARBA" id="ARBA00022679"/>
    </source>
</evidence>
<dbReference type="InterPro" id="IPR023213">
    <property type="entry name" value="CAT-like_dom_sf"/>
</dbReference>
<dbReference type="GO" id="GO:0042617">
    <property type="term" value="P:paclitaxel biosynthetic process"/>
    <property type="evidence" value="ECO:0007669"/>
    <property type="project" value="UniProtKB-KW"/>
</dbReference>
<evidence type="ECO:0000313" key="6">
    <source>
        <dbReference type="EMBL" id="KAH9328810.1"/>
    </source>
</evidence>
<proteinExistence type="inferred from homology"/>
<dbReference type="GO" id="GO:0016746">
    <property type="term" value="F:acyltransferase activity"/>
    <property type="evidence" value="ECO:0007669"/>
    <property type="project" value="UniProtKB-KW"/>
</dbReference>
<organism evidence="6 7">
    <name type="scientific">Taxus chinensis</name>
    <name type="common">Chinese yew</name>
    <name type="synonym">Taxus wallichiana var. chinensis</name>
    <dbReference type="NCBI Taxonomy" id="29808"/>
    <lineage>
        <taxon>Eukaryota</taxon>
        <taxon>Viridiplantae</taxon>
        <taxon>Streptophyta</taxon>
        <taxon>Embryophyta</taxon>
        <taxon>Tracheophyta</taxon>
        <taxon>Spermatophyta</taxon>
        <taxon>Pinopsida</taxon>
        <taxon>Pinidae</taxon>
        <taxon>Conifers II</taxon>
        <taxon>Cupressales</taxon>
        <taxon>Taxaceae</taxon>
        <taxon>Taxus</taxon>
    </lineage>
</organism>
<keyword evidence="5" id="KW-0012">Acyltransferase</keyword>
<evidence type="ECO:0000313" key="7">
    <source>
        <dbReference type="Proteomes" id="UP000824469"/>
    </source>
</evidence>
<dbReference type="InterPro" id="IPR050898">
    <property type="entry name" value="Plant_acyltransferase"/>
</dbReference>
<evidence type="ECO:0000256" key="2">
    <source>
        <dbReference type="ARBA" id="ARBA00009861"/>
    </source>
</evidence>
<comment type="similarity">
    <text evidence="2">Belongs to the plant acyltransferase family.</text>
</comment>
<reference evidence="6 7" key="1">
    <citation type="journal article" date="2021" name="Nat. Plants">
        <title>The Taxus genome provides insights into paclitaxel biosynthesis.</title>
        <authorList>
            <person name="Xiong X."/>
            <person name="Gou J."/>
            <person name="Liao Q."/>
            <person name="Li Y."/>
            <person name="Zhou Q."/>
            <person name="Bi G."/>
            <person name="Li C."/>
            <person name="Du R."/>
            <person name="Wang X."/>
            <person name="Sun T."/>
            <person name="Guo L."/>
            <person name="Liang H."/>
            <person name="Lu P."/>
            <person name="Wu Y."/>
            <person name="Zhang Z."/>
            <person name="Ro D.K."/>
            <person name="Shang Y."/>
            <person name="Huang S."/>
            <person name="Yan J."/>
        </authorList>
    </citation>
    <scope>NUCLEOTIDE SEQUENCE [LARGE SCALE GENOMIC DNA]</scope>
    <source>
        <strain evidence="6">Ta-2019</strain>
    </source>
</reference>
<dbReference type="AlphaFoldDB" id="A0AA38GV57"/>
<keyword evidence="7" id="KW-1185">Reference proteome</keyword>
<keyword evidence="4" id="KW-0876">Taxol biosynthesis</keyword>
<dbReference type="PANTHER" id="PTHR31147">
    <property type="entry name" value="ACYL TRANSFERASE 4"/>
    <property type="match status" value="1"/>
</dbReference>
<comment type="caution">
    <text evidence="6">The sequence shown here is derived from an EMBL/GenBank/DDBJ whole genome shotgun (WGS) entry which is preliminary data.</text>
</comment>
<evidence type="ECO:0000256" key="5">
    <source>
        <dbReference type="ARBA" id="ARBA00023315"/>
    </source>
</evidence>
<protein>
    <submittedName>
        <fullName evidence="6">Uncharacterized protein</fullName>
    </submittedName>
</protein>
<dbReference type="Pfam" id="PF02458">
    <property type="entry name" value="Transferase"/>
    <property type="match status" value="1"/>
</dbReference>
<dbReference type="Proteomes" id="UP000824469">
    <property type="component" value="Unassembled WGS sequence"/>
</dbReference>
<dbReference type="PANTHER" id="PTHR31147:SF1">
    <property type="entry name" value="ACYL TRANSFERASE 4"/>
    <property type="match status" value="1"/>
</dbReference>
<evidence type="ECO:0000256" key="4">
    <source>
        <dbReference type="ARBA" id="ARBA00023059"/>
    </source>
</evidence>
<gene>
    <name evidence="6" type="ORF">KI387_000918</name>
</gene>
<dbReference type="Gene3D" id="3.30.559.10">
    <property type="entry name" value="Chloramphenicol acetyltransferase-like domain"/>
    <property type="match status" value="2"/>
</dbReference>
<sequence length="453" mass="51034">FSSPVSVSECGVQIQMEKLHVDIIERVKVAPCLPSSKEILQLSSLDNILRCYVSVLFVYDRVSTVSANPAKTIREALSKVLVYYSPFAGRLRNKENGDLEVECSGEGAVFVEAMADNELSVLQDLDEYCTSLKQLIFTVPMDTKIEDLHLLSVQVTSFTCGGFVVGISFYHTICDGKGLGQFLQGMSEISKGAFKPSLEPVWNREMVKPEHLMFLQFNNFEFVPHPLKFKKIVQASIEINFETINCIKRCMMEEGKEKCSTFEIVVTLVWLARTKSFQIPHSENVKAMFAVDMKTSFDPRLPNGYYGNAVGIVGAIDNVKDLLNGSLLRALIIIRKTIFSFNENFISRMLMKPSTLDVNMKPENIVVFGDWRNLGFHEADFGCGNPVNVSPMMQQRDEELPVYSTFVLLRSSKNMPNGMKIVMFMPATMVKPFEIEMKAAINKYVTRVCCSKL</sequence>
<feature type="non-terminal residue" evidence="6">
    <location>
        <position position="1"/>
    </location>
</feature>
<evidence type="ECO:0000256" key="1">
    <source>
        <dbReference type="ARBA" id="ARBA00005122"/>
    </source>
</evidence>
<comment type="pathway">
    <text evidence="1">Alkaloid biosynthesis; taxol biosynthesis.</text>
</comment>